<feature type="region of interest" description="Disordered" evidence="1">
    <location>
        <begin position="231"/>
        <end position="261"/>
    </location>
</feature>
<feature type="region of interest" description="Disordered" evidence="1">
    <location>
        <begin position="137"/>
        <end position="212"/>
    </location>
</feature>
<feature type="compositionally biased region" description="Polar residues" evidence="1">
    <location>
        <begin position="137"/>
        <end position="153"/>
    </location>
</feature>
<dbReference type="OrthoDB" id="8182952at2759"/>
<name>A0A6A4VG37_AMPAM</name>
<reference evidence="2 3" key="1">
    <citation type="submission" date="2019-07" db="EMBL/GenBank/DDBJ databases">
        <title>Draft genome assembly of a fouling barnacle, Amphibalanus amphitrite (Darwin, 1854): The first reference genome for Thecostraca.</title>
        <authorList>
            <person name="Kim W."/>
        </authorList>
    </citation>
    <scope>NUCLEOTIDE SEQUENCE [LARGE SCALE GENOMIC DNA]</scope>
    <source>
        <strain evidence="2">SNU_AA5</strain>
        <tissue evidence="2">Soma without cirri and trophi</tissue>
    </source>
</reference>
<dbReference type="EMBL" id="VIIS01002028">
    <property type="protein sequence ID" value="KAF0289482.1"/>
    <property type="molecule type" value="Genomic_DNA"/>
</dbReference>
<sequence length="291" mass="31718">MPMYGMQGFSLPTMPLYGTPGVPAPDGSAQPDQQQLASYQRMFMQSALAQNMQIQQQLFSQNQALAQLLQASTAPQSGIPPAPPMAMTPEEMAAFMDPSYTRARTVRIGKWRWPPPKGEAGAAADFLQFKLQAQQRKLSSGQKSGSRPATDTSFEGVEWDEFEMETADAARAPSTPENLNKSRESAKSVDRELNKQPKEKSEAAVKLSSSAPNSISKLKISSALKMKLEAVTSKHTERTNGSTDSKDTPDGGRQKVVPKKLDMSRRLLLQQQLGSAQPAEKVTVGVLVCVY</sequence>
<dbReference type="AlphaFoldDB" id="A0A6A4VG37"/>
<keyword evidence="3" id="KW-1185">Reference proteome</keyword>
<comment type="caution">
    <text evidence="2">The sequence shown here is derived from an EMBL/GenBank/DDBJ whole genome shotgun (WGS) entry which is preliminary data.</text>
</comment>
<protein>
    <submittedName>
        <fullName evidence="2">Uncharacterized protein</fullName>
    </submittedName>
</protein>
<evidence type="ECO:0000313" key="2">
    <source>
        <dbReference type="EMBL" id="KAF0289482.1"/>
    </source>
</evidence>
<gene>
    <name evidence="2" type="ORF">FJT64_012294</name>
</gene>
<feature type="compositionally biased region" description="Acidic residues" evidence="1">
    <location>
        <begin position="157"/>
        <end position="166"/>
    </location>
</feature>
<evidence type="ECO:0000313" key="3">
    <source>
        <dbReference type="Proteomes" id="UP000440578"/>
    </source>
</evidence>
<organism evidence="2 3">
    <name type="scientific">Amphibalanus amphitrite</name>
    <name type="common">Striped barnacle</name>
    <name type="synonym">Balanus amphitrite</name>
    <dbReference type="NCBI Taxonomy" id="1232801"/>
    <lineage>
        <taxon>Eukaryota</taxon>
        <taxon>Metazoa</taxon>
        <taxon>Ecdysozoa</taxon>
        <taxon>Arthropoda</taxon>
        <taxon>Crustacea</taxon>
        <taxon>Multicrustacea</taxon>
        <taxon>Cirripedia</taxon>
        <taxon>Thoracica</taxon>
        <taxon>Thoracicalcarea</taxon>
        <taxon>Balanomorpha</taxon>
        <taxon>Balanoidea</taxon>
        <taxon>Balanidae</taxon>
        <taxon>Amphibalaninae</taxon>
        <taxon>Amphibalanus</taxon>
    </lineage>
</organism>
<accession>A0A6A4VG37</accession>
<feature type="compositionally biased region" description="Basic and acidic residues" evidence="1">
    <location>
        <begin position="180"/>
        <end position="203"/>
    </location>
</feature>
<dbReference type="Proteomes" id="UP000440578">
    <property type="component" value="Unassembled WGS sequence"/>
</dbReference>
<evidence type="ECO:0000256" key="1">
    <source>
        <dbReference type="SAM" id="MobiDB-lite"/>
    </source>
</evidence>
<proteinExistence type="predicted"/>